<dbReference type="EMBL" id="UINC01002368">
    <property type="protein sequence ID" value="SUZ95936.1"/>
    <property type="molecule type" value="Genomic_DNA"/>
</dbReference>
<proteinExistence type="predicted"/>
<dbReference type="InterPro" id="IPR039448">
    <property type="entry name" value="Beta_helix"/>
</dbReference>
<organism evidence="2">
    <name type="scientific">marine metagenome</name>
    <dbReference type="NCBI Taxonomy" id="408172"/>
    <lineage>
        <taxon>unclassified sequences</taxon>
        <taxon>metagenomes</taxon>
        <taxon>ecological metagenomes</taxon>
    </lineage>
</organism>
<dbReference type="InterPro" id="IPR012334">
    <property type="entry name" value="Pectin_lyas_fold"/>
</dbReference>
<dbReference type="Pfam" id="PF13229">
    <property type="entry name" value="Beta_helix"/>
    <property type="match status" value="1"/>
</dbReference>
<evidence type="ECO:0000259" key="1">
    <source>
        <dbReference type="Pfam" id="PF13229"/>
    </source>
</evidence>
<protein>
    <recommendedName>
        <fullName evidence="1">Right handed beta helix domain-containing protein</fullName>
    </recommendedName>
</protein>
<dbReference type="Gene3D" id="2.160.20.10">
    <property type="entry name" value="Single-stranded right-handed beta-helix, Pectin lyase-like"/>
    <property type="match status" value="1"/>
</dbReference>
<dbReference type="SMART" id="SM00710">
    <property type="entry name" value="PbH1"/>
    <property type="match status" value="6"/>
</dbReference>
<dbReference type="InterPro" id="IPR011050">
    <property type="entry name" value="Pectin_lyase_fold/virulence"/>
</dbReference>
<dbReference type="AlphaFoldDB" id="A0A381RVR0"/>
<reference evidence="2" key="1">
    <citation type="submission" date="2018-05" db="EMBL/GenBank/DDBJ databases">
        <authorList>
            <person name="Lanie J.A."/>
            <person name="Ng W.-L."/>
            <person name="Kazmierczak K.M."/>
            <person name="Andrzejewski T.M."/>
            <person name="Davidsen T.M."/>
            <person name="Wayne K.J."/>
            <person name="Tettelin H."/>
            <person name="Glass J.I."/>
            <person name="Rusch D."/>
            <person name="Podicherti R."/>
            <person name="Tsui H.-C.T."/>
            <person name="Winkler M.E."/>
        </authorList>
    </citation>
    <scope>NUCLEOTIDE SEQUENCE</scope>
</reference>
<dbReference type="InterPro" id="IPR006626">
    <property type="entry name" value="PbH1"/>
</dbReference>
<dbReference type="SUPFAM" id="SSF51126">
    <property type="entry name" value="Pectin lyase-like"/>
    <property type="match status" value="1"/>
</dbReference>
<dbReference type="InterPro" id="IPR022442">
    <property type="entry name" value="SO_2930-like_dom"/>
</dbReference>
<evidence type="ECO:0000313" key="2">
    <source>
        <dbReference type="EMBL" id="SUZ95936.1"/>
    </source>
</evidence>
<name>A0A381RVR0_9ZZZZ</name>
<dbReference type="NCBIfam" id="TIGR03805">
    <property type="entry name" value="beta_helix_1"/>
    <property type="match status" value="1"/>
</dbReference>
<feature type="domain" description="Right handed beta helix" evidence="1">
    <location>
        <begin position="170"/>
        <end position="315"/>
    </location>
</feature>
<gene>
    <name evidence="2" type="ORF">METZ01_LOCUS48790</name>
</gene>
<accession>A0A381RVR0</accession>
<sequence>MRRKIYELIAIKDLIMKITRLLQLFFILSIIFVPSCSDNDEEITVPEEVTLISFEEATFSEDEFIIYLTEDPNGKTFSFGPGTYSFANTIPLADIDSLTIKGAGIDQTYFDFSNSTSTTGEGIAAVDCSNLLFCGFTVQNTNGGNGITARNITGLRFDGVGIVWPETSSDNGAYGIYPVESDDVIVENCYTQGGVDAGIYSGQNQRVIMRNNVMTLNVFGMEAENNIDVEIYGNEYTRNTVGLLVYDNAGVSRIKSGSNCKVYNNTFTNNNETNFADLGSSLAADVPPGFGILYAATSALEITGNTFVDNECGGIIGVAYFLVDFNFDPNADSSFTFLNEDVYIHDNSFSSGGGIYNVAGILDRPAGPLVWYTFALNGNVRPDIFLDQQDYTAVGAPYAGTRAVIEESSDVILLEANFAQADENPPIVIITSTSLDDFTGTGTTHSDFDLVDVPSDCE</sequence>